<name>A0A0B4UC74_DROMO</name>
<evidence type="ECO:0000313" key="2">
    <source>
        <dbReference type="EMBL" id="AJC97608.1"/>
    </source>
</evidence>
<dbReference type="EMBL" id="KP236477">
    <property type="protein sequence ID" value="AJC97608.1"/>
    <property type="molecule type" value="Genomic_DNA"/>
</dbReference>
<organism evidence="3">
    <name type="scientific">Drosophila mojavensis</name>
    <name type="common">Fruit fly</name>
    <dbReference type="NCBI Taxonomy" id="7230"/>
    <lineage>
        <taxon>Eukaryota</taxon>
        <taxon>Metazoa</taxon>
        <taxon>Ecdysozoa</taxon>
        <taxon>Arthropoda</taxon>
        <taxon>Hexapoda</taxon>
        <taxon>Insecta</taxon>
        <taxon>Pterygota</taxon>
        <taxon>Neoptera</taxon>
        <taxon>Endopterygota</taxon>
        <taxon>Diptera</taxon>
        <taxon>Brachycera</taxon>
        <taxon>Muscomorpha</taxon>
        <taxon>Ephydroidea</taxon>
        <taxon>Drosophilidae</taxon>
        <taxon>Drosophila</taxon>
    </lineage>
</organism>
<dbReference type="EMBL" id="KP236478">
    <property type="protein sequence ID" value="AJC97609.1"/>
    <property type="molecule type" value="Genomic_DNA"/>
</dbReference>
<feature type="signal peptide" evidence="1">
    <location>
        <begin position="1"/>
        <end position="18"/>
    </location>
</feature>
<keyword evidence="1" id="KW-0732">Signal</keyword>
<dbReference type="AlphaFoldDB" id="A0A0B4UC74"/>
<dbReference type="GeneID" id="6580572"/>
<evidence type="ECO:0000313" key="4">
    <source>
        <dbReference type="EMBL" id="AJC97610.1"/>
    </source>
</evidence>
<dbReference type="OMA" id="VGHGSPN"/>
<proteinExistence type="predicted"/>
<sequence length="79" mass="8673">MKVIVVVLVALILAFASARPQVEHGSIYAPSGRFAKTDNWAAPPVDLSLPIIFLPEATPIRETPQEPMLTSRPRPLKKN</sequence>
<reference evidence="3" key="1">
    <citation type="journal article" date="2015" name="J. Evol. Biol.">
        <title>Molecular evolution of candidate genes involved in post-mating-prezygotic reproductive isolation.</title>
        <authorList>
            <person name="Bono J.M."/>
            <person name="Matzkin L.M."/>
            <person name="Hoang K."/>
            <person name="Brandsmeier L."/>
        </authorList>
    </citation>
    <scope>NUCLEOTIDE SEQUENCE</scope>
    <source>
        <strain evidence="2">MJBC216</strain>
        <strain evidence="4">OPNM-2</strain>
        <strain evidence="3">WC-9</strain>
    </source>
</reference>
<dbReference type="EMBL" id="KP236479">
    <property type="protein sequence ID" value="AJC97610.1"/>
    <property type="molecule type" value="Genomic_DNA"/>
</dbReference>
<protein>
    <submittedName>
        <fullName evidence="3">Uncharacterized protein</fullName>
    </submittedName>
</protein>
<gene>
    <name evidence="3" type="ORF">GI18586</name>
</gene>
<dbReference type="OrthoDB" id="8015592at2759"/>
<evidence type="ECO:0000313" key="3">
    <source>
        <dbReference type="EMBL" id="AJC97609.1"/>
    </source>
</evidence>
<feature type="chain" id="PRO_5010412804" evidence="1">
    <location>
        <begin position="19"/>
        <end position="79"/>
    </location>
</feature>
<accession>A0A0B4UC74</accession>
<evidence type="ECO:0000256" key="1">
    <source>
        <dbReference type="SAM" id="SignalP"/>
    </source>
</evidence>